<keyword evidence="2" id="KW-1185">Reference proteome</keyword>
<sequence length="103" mass="11885">MRLYDTANMIVHCSRSRRGCHSACVGWGWGDYEGCVGRGGQGNCEVSRNAKRIKQHMARGAWYSNPGFKDFTFDKKIQELCHMELQLQERGEFSEAGRMHWQI</sequence>
<dbReference type="Proteomes" id="UP001497482">
    <property type="component" value="Chromosome 21"/>
</dbReference>
<evidence type="ECO:0000313" key="2">
    <source>
        <dbReference type="Proteomes" id="UP001497482"/>
    </source>
</evidence>
<organism evidence="1 2">
    <name type="scientific">Knipowitschia caucasica</name>
    <name type="common">Caucasian dwarf goby</name>
    <name type="synonym">Pomatoschistus caucasicus</name>
    <dbReference type="NCBI Taxonomy" id="637954"/>
    <lineage>
        <taxon>Eukaryota</taxon>
        <taxon>Metazoa</taxon>
        <taxon>Chordata</taxon>
        <taxon>Craniata</taxon>
        <taxon>Vertebrata</taxon>
        <taxon>Euteleostomi</taxon>
        <taxon>Actinopterygii</taxon>
        <taxon>Neopterygii</taxon>
        <taxon>Teleostei</taxon>
        <taxon>Neoteleostei</taxon>
        <taxon>Acanthomorphata</taxon>
        <taxon>Gobiaria</taxon>
        <taxon>Gobiiformes</taxon>
        <taxon>Gobioidei</taxon>
        <taxon>Gobiidae</taxon>
        <taxon>Gobiinae</taxon>
        <taxon>Knipowitschia</taxon>
    </lineage>
</organism>
<dbReference type="EMBL" id="OZ035843">
    <property type="protein sequence ID" value="CAL1597211.1"/>
    <property type="molecule type" value="Genomic_DNA"/>
</dbReference>
<gene>
    <name evidence="1" type="ORF">KC01_LOCUS25752</name>
</gene>
<proteinExistence type="predicted"/>
<accession>A0AAV2L4Q9</accession>
<protein>
    <submittedName>
        <fullName evidence="1">Uncharacterized protein</fullName>
    </submittedName>
</protein>
<evidence type="ECO:0000313" key="1">
    <source>
        <dbReference type="EMBL" id="CAL1597211.1"/>
    </source>
</evidence>
<name>A0AAV2L4Q9_KNICA</name>
<dbReference type="AlphaFoldDB" id="A0AAV2L4Q9"/>
<reference evidence="1 2" key="1">
    <citation type="submission" date="2024-04" db="EMBL/GenBank/DDBJ databases">
        <authorList>
            <person name="Waldvogel A.-M."/>
            <person name="Schoenle A."/>
        </authorList>
    </citation>
    <scope>NUCLEOTIDE SEQUENCE [LARGE SCALE GENOMIC DNA]</scope>
</reference>